<evidence type="ECO:0000256" key="2">
    <source>
        <dbReference type="SAM" id="SignalP"/>
    </source>
</evidence>
<feature type="compositionally biased region" description="Pro residues" evidence="1">
    <location>
        <begin position="83"/>
        <end position="95"/>
    </location>
</feature>
<proteinExistence type="predicted"/>
<dbReference type="Proteomes" id="UP000799324">
    <property type="component" value="Unassembled WGS sequence"/>
</dbReference>
<gene>
    <name evidence="3" type="ORF">K491DRAFT_101940</name>
</gene>
<organism evidence="3 4">
    <name type="scientific">Lophiostoma macrostomum CBS 122681</name>
    <dbReference type="NCBI Taxonomy" id="1314788"/>
    <lineage>
        <taxon>Eukaryota</taxon>
        <taxon>Fungi</taxon>
        <taxon>Dikarya</taxon>
        <taxon>Ascomycota</taxon>
        <taxon>Pezizomycotina</taxon>
        <taxon>Dothideomycetes</taxon>
        <taxon>Pleosporomycetidae</taxon>
        <taxon>Pleosporales</taxon>
        <taxon>Lophiostomataceae</taxon>
        <taxon>Lophiostoma</taxon>
    </lineage>
</organism>
<reference evidence="3" key="1">
    <citation type="journal article" date="2020" name="Stud. Mycol.">
        <title>101 Dothideomycetes genomes: a test case for predicting lifestyles and emergence of pathogens.</title>
        <authorList>
            <person name="Haridas S."/>
            <person name="Albert R."/>
            <person name="Binder M."/>
            <person name="Bloem J."/>
            <person name="Labutti K."/>
            <person name="Salamov A."/>
            <person name="Andreopoulos B."/>
            <person name="Baker S."/>
            <person name="Barry K."/>
            <person name="Bills G."/>
            <person name="Bluhm B."/>
            <person name="Cannon C."/>
            <person name="Castanera R."/>
            <person name="Culley D."/>
            <person name="Daum C."/>
            <person name="Ezra D."/>
            <person name="Gonzalez J."/>
            <person name="Henrissat B."/>
            <person name="Kuo A."/>
            <person name="Liang C."/>
            <person name="Lipzen A."/>
            <person name="Lutzoni F."/>
            <person name="Magnuson J."/>
            <person name="Mondo S."/>
            <person name="Nolan M."/>
            <person name="Ohm R."/>
            <person name="Pangilinan J."/>
            <person name="Park H.-J."/>
            <person name="Ramirez L."/>
            <person name="Alfaro M."/>
            <person name="Sun H."/>
            <person name="Tritt A."/>
            <person name="Yoshinaga Y."/>
            <person name="Zwiers L.-H."/>
            <person name="Turgeon B."/>
            <person name="Goodwin S."/>
            <person name="Spatafora J."/>
            <person name="Crous P."/>
            <person name="Grigoriev I."/>
        </authorList>
    </citation>
    <scope>NUCLEOTIDE SEQUENCE</scope>
    <source>
        <strain evidence="3">CBS 122681</strain>
    </source>
</reference>
<protein>
    <recommendedName>
        <fullName evidence="5">Secreted protein</fullName>
    </recommendedName>
</protein>
<evidence type="ECO:0000313" key="4">
    <source>
        <dbReference type="Proteomes" id="UP000799324"/>
    </source>
</evidence>
<feature type="chain" id="PRO_5025668739" description="Secreted protein" evidence="2">
    <location>
        <begin position="20"/>
        <end position="95"/>
    </location>
</feature>
<keyword evidence="2" id="KW-0732">Signal</keyword>
<dbReference type="AlphaFoldDB" id="A0A6A6STV3"/>
<dbReference type="EMBL" id="MU004432">
    <property type="protein sequence ID" value="KAF2651196.1"/>
    <property type="molecule type" value="Genomic_DNA"/>
</dbReference>
<evidence type="ECO:0000313" key="3">
    <source>
        <dbReference type="EMBL" id="KAF2651196.1"/>
    </source>
</evidence>
<feature type="region of interest" description="Disordered" evidence="1">
    <location>
        <begin position="76"/>
        <end position="95"/>
    </location>
</feature>
<evidence type="ECO:0008006" key="5">
    <source>
        <dbReference type="Google" id="ProtNLM"/>
    </source>
</evidence>
<name>A0A6A6STV3_9PLEO</name>
<sequence>MLAVLTCWIVLLIIGHSQPADSTATLSCFTPQWNLHLRYNILALVLPLIHTLPRTSIAFPGLHTITTIIVSKPNSHTQLLRTPSPPRPIVPLPTM</sequence>
<accession>A0A6A6STV3</accession>
<keyword evidence="4" id="KW-1185">Reference proteome</keyword>
<feature type="signal peptide" evidence="2">
    <location>
        <begin position="1"/>
        <end position="19"/>
    </location>
</feature>
<evidence type="ECO:0000256" key="1">
    <source>
        <dbReference type="SAM" id="MobiDB-lite"/>
    </source>
</evidence>